<feature type="non-terminal residue" evidence="7">
    <location>
        <position position="1107"/>
    </location>
</feature>
<feature type="domain" description="Cadherin" evidence="6">
    <location>
        <begin position="175"/>
        <end position="278"/>
    </location>
</feature>
<keyword evidence="2" id="KW-0677">Repeat</keyword>
<name>A0ABN8MAQ5_9CNID</name>
<dbReference type="InterPro" id="IPR015919">
    <property type="entry name" value="Cadherin-like_sf"/>
</dbReference>
<dbReference type="PRINTS" id="PR00205">
    <property type="entry name" value="CADHERIN"/>
</dbReference>
<dbReference type="InterPro" id="IPR020894">
    <property type="entry name" value="Cadherin_CS"/>
</dbReference>
<dbReference type="Gene3D" id="2.60.40.60">
    <property type="entry name" value="Cadherins"/>
    <property type="match status" value="11"/>
</dbReference>
<dbReference type="SUPFAM" id="SSF49313">
    <property type="entry name" value="Cadherin-like"/>
    <property type="match status" value="11"/>
</dbReference>
<dbReference type="PANTHER" id="PTHR24027">
    <property type="entry name" value="CADHERIN-23"/>
    <property type="match status" value="1"/>
</dbReference>
<protein>
    <recommendedName>
        <fullName evidence="6">Cadherin domain-containing protein</fullName>
    </recommendedName>
</protein>
<feature type="domain" description="Cadherin" evidence="6">
    <location>
        <begin position="666"/>
        <end position="767"/>
    </location>
</feature>
<organism evidence="7 8">
    <name type="scientific">Porites evermanni</name>
    <dbReference type="NCBI Taxonomy" id="104178"/>
    <lineage>
        <taxon>Eukaryota</taxon>
        <taxon>Metazoa</taxon>
        <taxon>Cnidaria</taxon>
        <taxon>Anthozoa</taxon>
        <taxon>Hexacorallia</taxon>
        <taxon>Scleractinia</taxon>
        <taxon>Fungiina</taxon>
        <taxon>Poritidae</taxon>
        <taxon>Porites</taxon>
    </lineage>
</organism>
<feature type="domain" description="Cadherin" evidence="6">
    <location>
        <begin position="768"/>
        <end position="871"/>
    </location>
</feature>
<comment type="subcellular location">
    <subcellularLocation>
        <location evidence="1">Membrane</location>
    </subcellularLocation>
</comment>
<evidence type="ECO:0000256" key="4">
    <source>
        <dbReference type="ARBA" id="ARBA00023136"/>
    </source>
</evidence>
<evidence type="ECO:0000259" key="6">
    <source>
        <dbReference type="PROSITE" id="PS50268"/>
    </source>
</evidence>
<dbReference type="SMART" id="SM00112">
    <property type="entry name" value="CA"/>
    <property type="match status" value="11"/>
</dbReference>
<feature type="domain" description="Cadherin" evidence="6">
    <location>
        <begin position="273"/>
        <end position="369"/>
    </location>
</feature>
<accession>A0ABN8MAQ5</accession>
<feature type="domain" description="Cadherin" evidence="6">
    <location>
        <begin position="3"/>
        <end position="74"/>
    </location>
</feature>
<proteinExistence type="predicted"/>
<evidence type="ECO:0000256" key="1">
    <source>
        <dbReference type="ARBA" id="ARBA00004370"/>
    </source>
</evidence>
<sequence>MFDEDSSDTPSFSISGTNSDYFAISSAGIVTTTQALDYESITSYTLIVSVSDGSASMNTTLTITVEDTNDSPQFTNAPYAVNVDENDIGAALGNVSAVDVDNGPADTLTFSLYGAGSSFFSLHPSTGVISLTEALDYEESSQYTLTIRVSDGRGGLATTSLTVSVNNVNDPPVFQGTPFATTVSENVPDGTSVLQIKATDEDSSDTLSYSLSGTNSSHFQISSSTGSILTAQELDYEVLNYYSLTVSVSDRTTTVSQPLIITVADANDSPVLLDAPYSVQINENDASASVLRVNGSDADNNTLHFTLAGSGSAHFLIHPQTGLISLAQALDFEDIIMYVLTLIVTDGEGGVNTTTVTVEVINQNDAPVFVSAPYAAAIDENINTGSQVVLASASDEDSNDTLVYSLSGANSSHFTISVTGVISTDSVIDYESSSSYSLTILVSDGTVSVTTPLTITVNDINDAPAFTSTPYAVTLNEGTASSVSVFQVSASDEDSDSIVFSFVGITSSDFTINSVSGEISTATLLDFETTPSYVLTVQAFDGNGGKTLATVTVTITDINDEMPTFNSASYNGHVTENVSIGSSVMTVTASDGDAADTSLAYSLSGSNSSHFSITSNGLIQTATNIDHEAVQVYSLTLTATDNANNTGTTTVIISVINAVDNDPVFSSASFSASVSEDSVPGTSVVRVTASDDDLSDVITYTISGTDNNSVNFTVNENTGVISTNALLDRESQDSYSFTLTATDSGGRFSLVTINVTVSDVNDNDPVCGAGAYVVSVPEDTSLGTEITRVTANDADDSGHAHGRVVYSIVSGNTGFFFYISADNGAIQLARNLDREATSSYTLEIEATDGENSVNATVSITVTDANDNQPICGPSSYSTAVREDAGLGTNVLTGSSVTQLQCTDQDLGTNSALVYSITDGDPDSFFAISSSTGQITTAKQLDYEDTQSYSLTVEARDSSSPMSSQLSSLSHVDVIVVPLNEHAPVFSKSFYNVTISENTSVGTTVLTIIATDSDSGSQGEVTFSLSSNSAFYIDALSGSITVKQALDYEYVTSYLLTVTAIDGDPASPKSASVNVTVTLRDENDNAPTFTPTVYSVTIAEDTAVSTNI</sequence>
<comment type="caution">
    <text evidence="7">The sequence shown here is derived from an EMBL/GenBank/DDBJ whole genome shotgun (WGS) entry which is preliminary data.</text>
</comment>
<evidence type="ECO:0000256" key="5">
    <source>
        <dbReference type="PROSITE-ProRule" id="PRU00043"/>
    </source>
</evidence>
<dbReference type="PROSITE" id="PS00232">
    <property type="entry name" value="CADHERIN_1"/>
    <property type="match status" value="2"/>
</dbReference>
<dbReference type="Pfam" id="PF00028">
    <property type="entry name" value="Cadherin"/>
    <property type="match status" value="11"/>
</dbReference>
<evidence type="ECO:0000256" key="2">
    <source>
        <dbReference type="ARBA" id="ARBA00022737"/>
    </source>
</evidence>
<feature type="domain" description="Cadherin" evidence="6">
    <location>
        <begin position="986"/>
        <end position="1088"/>
    </location>
</feature>
<evidence type="ECO:0000256" key="3">
    <source>
        <dbReference type="ARBA" id="ARBA00022837"/>
    </source>
</evidence>
<feature type="domain" description="Cadherin" evidence="6">
    <location>
        <begin position="566"/>
        <end position="665"/>
    </location>
</feature>
<dbReference type="PROSITE" id="PS50268">
    <property type="entry name" value="CADHERIN_2"/>
    <property type="match status" value="11"/>
</dbReference>
<dbReference type="EMBL" id="CALNXI010000326">
    <property type="protein sequence ID" value="CAH3024904.1"/>
    <property type="molecule type" value="Genomic_DNA"/>
</dbReference>
<dbReference type="PANTHER" id="PTHR24027:SF438">
    <property type="entry name" value="CADHERIN 23"/>
    <property type="match status" value="1"/>
</dbReference>
<feature type="domain" description="Cadherin" evidence="6">
    <location>
        <begin position="75"/>
        <end position="174"/>
    </location>
</feature>
<dbReference type="InterPro" id="IPR039808">
    <property type="entry name" value="Cadherin"/>
</dbReference>
<evidence type="ECO:0000313" key="8">
    <source>
        <dbReference type="Proteomes" id="UP001159427"/>
    </source>
</evidence>
<feature type="domain" description="Cadherin" evidence="6">
    <location>
        <begin position="467"/>
        <end position="565"/>
    </location>
</feature>
<keyword evidence="8" id="KW-1185">Reference proteome</keyword>
<dbReference type="InterPro" id="IPR002126">
    <property type="entry name" value="Cadherin-like_dom"/>
</dbReference>
<feature type="domain" description="Cadherin" evidence="6">
    <location>
        <begin position="370"/>
        <end position="466"/>
    </location>
</feature>
<dbReference type="CDD" id="cd11304">
    <property type="entry name" value="Cadherin_repeat"/>
    <property type="match status" value="11"/>
</dbReference>
<keyword evidence="3 5" id="KW-0106">Calcium</keyword>
<reference evidence="7 8" key="1">
    <citation type="submission" date="2022-05" db="EMBL/GenBank/DDBJ databases">
        <authorList>
            <consortium name="Genoscope - CEA"/>
            <person name="William W."/>
        </authorList>
    </citation>
    <scope>NUCLEOTIDE SEQUENCE [LARGE SCALE GENOMIC DNA]</scope>
</reference>
<gene>
    <name evidence="7" type="ORF">PEVE_00024385</name>
</gene>
<keyword evidence="4" id="KW-0472">Membrane</keyword>
<dbReference type="Proteomes" id="UP001159427">
    <property type="component" value="Unassembled WGS sequence"/>
</dbReference>
<feature type="domain" description="Cadherin" evidence="6">
    <location>
        <begin position="872"/>
        <end position="985"/>
    </location>
</feature>
<evidence type="ECO:0000313" key="7">
    <source>
        <dbReference type="EMBL" id="CAH3024904.1"/>
    </source>
</evidence>